<feature type="domain" description="Reverse transcriptase Ty1/copia-type" evidence="2">
    <location>
        <begin position="187"/>
        <end position="427"/>
    </location>
</feature>
<dbReference type="AlphaFoldDB" id="A0AAV1VFM1"/>
<dbReference type="Pfam" id="PF25597">
    <property type="entry name" value="SH3_retrovirus"/>
    <property type="match status" value="1"/>
</dbReference>
<dbReference type="Pfam" id="PF07727">
    <property type="entry name" value="RVT_2"/>
    <property type="match status" value="1"/>
</dbReference>
<dbReference type="InterPro" id="IPR013103">
    <property type="entry name" value="RVT_2"/>
</dbReference>
<dbReference type="PANTHER" id="PTHR11439:SF463">
    <property type="entry name" value="REVERSE TRANSCRIPTASE TY1_COPIA-TYPE DOMAIN-CONTAINING PROTEIN"/>
    <property type="match status" value="1"/>
</dbReference>
<evidence type="ECO:0000259" key="3">
    <source>
        <dbReference type="Pfam" id="PF25597"/>
    </source>
</evidence>
<evidence type="ECO:0000256" key="1">
    <source>
        <dbReference type="SAM" id="MobiDB-lite"/>
    </source>
</evidence>
<comment type="caution">
    <text evidence="4">The sequence shown here is derived from an EMBL/GenBank/DDBJ whole genome shotgun (WGS) entry which is preliminary data.</text>
</comment>
<dbReference type="InterPro" id="IPR043502">
    <property type="entry name" value="DNA/RNA_pol_sf"/>
</dbReference>
<evidence type="ECO:0000313" key="4">
    <source>
        <dbReference type="EMBL" id="CAK7945461.1"/>
    </source>
</evidence>
<organism evidence="4 5">
    <name type="scientific">Peronospora matthiolae</name>
    <dbReference type="NCBI Taxonomy" id="2874970"/>
    <lineage>
        <taxon>Eukaryota</taxon>
        <taxon>Sar</taxon>
        <taxon>Stramenopiles</taxon>
        <taxon>Oomycota</taxon>
        <taxon>Peronosporomycetes</taxon>
        <taxon>Peronosporales</taxon>
        <taxon>Peronosporaceae</taxon>
        <taxon>Peronospora</taxon>
    </lineage>
</organism>
<dbReference type="PANTHER" id="PTHR11439">
    <property type="entry name" value="GAG-POL-RELATED RETROTRANSPOSON"/>
    <property type="match status" value="1"/>
</dbReference>
<name>A0AAV1VFM1_9STRA</name>
<feature type="compositionally biased region" description="Basic and acidic residues" evidence="1">
    <location>
        <begin position="125"/>
        <end position="148"/>
    </location>
</feature>
<reference evidence="4" key="1">
    <citation type="submission" date="2024-01" db="EMBL/GenBank/DDBJ databases">
        <authorList>
            <person name="Webb A."/>
        </authorList>
    </citation>
    <scope>NUCLEOTIDE SEQUENCE</scope>
    <source>
        <strain evidence="4">Pm1</strain>
    </source>
</reference>
<feature type="region of interest" description="Disordered" evidence="1">
    <location>
        <begin position="77"/>
        <end position="155"/>
    </location>
</feature>
<accession>A0AAV1VFM1</accession>
<dbReference type="InterPro" id="IPR057670">
    <property type="entry name" value="SH3_retrovirus"/>
</dbReference>
<feature type="domain" description="Retroviral polymerase SH3-like" evidence="3">
    <location>
        <begin position="2"/>
        <end position="54"/>
    </location>
</feature>
<dbReference type="CDD" id="cd09272">
    <property type="entry name" value="RNase_HI_RT_Ty1"/>
    <property type="match status" value="1"/>
</dbReference>
<gene>
    <name evidence="4" type="ORF">PM001_LOCUS30611</name>
</gene>
<sequence length="631" mass="71434">MFVLTPKEKRSKWDPKAREGLFMGYEEVSKAYRVYDIEADQVVMSRDVTFDESTLGFSPMLPQEIVDDTALDIESMNISDEPHPMQFKQTGKRKSRSNSQEQVLQRTLLERRGTGLEEASAPDDFDSHQAKRRSSARDNLDEEQKGSDEDNEDATPQVFWRASANAVEGTDLSEPTTFKDAMKLRGVFRATKLPAGQHTIGTKWVFKIKRKADGSIEKYKARLVAKGFKQKYGIDYTETFLPVVKYVKLRMVVVITKYFDWTLDQLDVVTAFLYGEMKEKVFCAIPEGVEVDEDFDCFELVKAIYGLKQASRVWNETFHELVCSIKFQVSDFDPCLYLKIASGECVLLLIYVDDVLVTGRSTEPIVRTKSDLKARFEMTDSGKCAFVLGIELVDNDNGSVTMCQRRYVEDVLNRFDMRDCKAVTSPTDISSRLIPSTAATKIDAPFREAVGALMHLMTATRPDIAFAVSYVSRFMENPQVEHWMAVKCILRYLQGTKSHGICFKSDDTIDFCGYSDADWAGDHADRKSTSGYAFILMGAPVSWGSKKQSSVSLSTSEAEYIAQSLAIQEGKWVHRLLCEILDIAEDKSGPELKIMEDNQSCVKMTKNPVNHGRAKHIDIKYHNIRDEVKAL</sequence>
<dbReference type="EMBL" id="CAKLBY020000331">
    <property type="protein sequence ID" value="CAK7945461.1"/>
    <property type="molecule type" value="Genomic_DNA"/>
</dbReference>
<evidence type="ECO:0000259" key="2">
    <source>
        <dbReference type="Pfam" id="PF07727"/>
    </source>
</evidence>
<proteinExistence type="predicted"/>
<evidence type="ECO:0008006" key="6">
    <source>
        <dbReference type="Google" id="ProtNLM"/>
    </source>
</evidence>
<dbReference type="SUPFAM" id="SSF56672">
    <property type="entry name" value="DNA/RNA polymerases"/>
    <property type="match status" value="1"/>
</dbReference>
<evidence type="ECO:0000313" key="5">
    <source>
        <dbReference type="Proteomes" id="UP001162060"/>
    </source>
</evidence>
<dbReference type="Proteomes" id="UP001162060">
    <property type="component" value="Unassembled WGS sequence"/>
</dbReference>
<protein>
    <recommendedName>
        <fullName evidence="6">Reverse transcriptase Ty1/copia-type domain-containing protein</fullName>
    </recommendedName>
</protein>